<dbReference type="PANTHER" id="PTHR42905:SF5">
    <property type="entry name" value="CARBOXYVINYL-CARBOXYPHOSPHONATE PHOSPHORYLMUTASE, CHLOROPLASTIC"/>
    <property type="match status" value="1"/>
</dbReference>
<name>A0ABS4DSG8_9HYPH</name>
<keyword evidence="2" id="KW-1185">Reference proteome</keyword>
<accession>A0ABS4DSG8</accession>
<dbReference type="SUPFAM" id="SSF51621">
    <property type="entry name" value="Phosphoenolpyruvate/pyruvate domain"/>
    <property type="match status" value="1"/>
</dbReference>
<dbReference type="RefSeq" id="WP_209941141.1">
    <property type="nucleotide sequence ID" value="NZ_JAGGJU010000001.1"/>
</dbReference>
<dbReference type="Gene3D" id="3.20.20.60">
    <property type="entry name" value="Phosphoenolpyruvate-binding domains"/>
    <property type="match status" value="1"/>
</dbReference>
<evidence type="ECO:0000313" key="2">
    <source>
        <dbReference type="Proteomes" id="UP000759443"/>
    </source>
</evidence>
<reference evidence="1 2" key="1">
    <citation type="submission" date="2021-03" db="EMBL/GenBank/DDBJ databases">
        <title>Genomic Encyclopedia of Type Strains, Phase IV (KMG-IV): sequencing the most valuable type-strain genomes for metagenomic binning, comparative biology and taxonomic classification.</title>
        <authorList>
            <person name="Goeker M."/>
        </authorList>
    </citation>
    <scope>NUCLEOTIDE SEQUENCE [LARGE SCALE GENOMIC DNA]</scope>
    <source>
        <strain evidence="1 2">DSM 21600</strain>
    </source>
</reference>
<dbReference type="Proteomes" id="UP000759443">
    <property type="component" value="Unassembled WGS sequence"/>
</dbReference>
<dbReference type="EMBL" id="JAGGJU010000001">
    <property type="protein sequence ID" value="MBP1848633.1"/>
    <property type="molecule type" value="Genomic_DNA"/>
</dbReference>
<dbReference type="PANTHER" id="PTHR42905">
    <property type="entry name" value="PHOSPHOENOLPYRUVATE CARBOXYLASE"/>
    <property type="match status" value="1"/>
</dbReference>
<dbReference type="InterPro" id="IPR039556">
    <property type="entry name" value="ICL/PEPM"/>
</dbReference>
<evidence type="ECO:0000313" key="1">
    <source>
        <dbReference type="EMBL" id="MBP1848633.1"/>
    </source>
</evidence>
<dbReference type="CDD" id="cd00377">
    <property type="entry name" value="ICL_PEPM"/>
    <property type="match status" value="1"/>
</dbReference>
<proteinExistence type="predicted"/>
<comment type="caution">
    <text evidence="1">The sequence shown here is derived from an EMBL/GenBank/DDBJ whole genome shotgun (WGS) entry which is preliminary data.</text>
</comment>
<organism evidence="1 2">
    <name type="scientific">Rhizobium halophytocola</name>
    <dbReference type="NCBI Taxonomy" id="735519"/>
    <lineage>
        <taxon>Bacteria</taxon>
        <taxon>Pseudomonadati</taxon>
        <taxon>Pseudomonadota</taxon>
        <taxon>Alphaproteobacteria</taxon>
        <taxon>Hyphomicrobiales</taxon>
        <taxon>Rhizobiaceae</taxon>
        <taxon>Rhizobium/Agrobacterium group</taxon>
        <taxon>Rhizobium</taxon>
    </lineage>
</organism>
<dbReference type="Pfam" id="PF13714">
    <property type="entry name" value="PEP_mutase"/>
    <property type="match status" value="1"/>
</dbReference>
<dbReference type="InterPro" id="IPR015813">
    <property type="entry name" value="Pyrv/PenolPyrv_kinase-like_dom"/>
</dbReference>
<gene>
    <name evidence="1" type="ORF">J2Z17_000050</name>
</gene>
<sequence>MTKQHIEALRDIIERRAGTILPGAANALTARVVEDLGFEALYLTGAGLTNMYLGVPDLGFMDLSQLVDHTMMIRGVTDLPVIVDADTGFGNAVNVHRSVKMLEMAGASAIQLEDQASPKRCGHFDGKQLIGAQEMAAKIRAATDARREGMLIMARTDARAGEGFQAALDRAALYEEAGADIIFFEAPQSMEEIAAIPKTIKAPLLLNIVVGGKTPTVSTAQAKDLGFSLLLYANAALQGALQGTQAALASLRDNGSIDEASGLLASFKERQRMVAKPQFDAMDETYASEQS</sequence>
<protein>
    <submittedName>
        <fullName evidence="1">2-methylisocitrate lyase-like PEP mutase family enzyme</fullName>
    </submittedName>
</protein>
<dbReference type="InterPro" id="IPR040442">
    <property type="entry name" value="Pyrv_kinase-like_dom_sf"/>
</dbReference>